<proteinExistence type="predicted"/>
<dbReference type="Proteomes" id="UP000051952">
    <property type="component" value="Unassembled WGS sequence"/>
</dbReference>
<evidence type="ECO:0000256" key="1">
    <source>
        <dbReference type="SAM" id="MobiDB-lite"/>
    </source>
</evidence>
<gene>
    <name evidence="2" type="ORF">BSAL_03775</name>
</gene>
<accession>A0A0S4IJI1</accession>
<organism evidence="2 3">
    <name type="scientific">Bodo saltans</name>
    <name type="common">Flagellated protozoan</name>
    <dbReference type="NCBI Taxonomy" id="75058"/>
    <lineage>
        <taxon>Eukaryota</taxon>
        <taxon>Discoba</taxon>
        <taxon>Euglenozoa</taxon>
        <taxon>Kinetoplastea</taxon>
        <taxon>Metakinetoplastina</taxon>
        <taxon>Eubodonida</taxon>
        <taxon>Bodonidae</taxon>
        <taxon>Bodo</taxon>
    </lineage>
</organism>
<feature type="compositionally biased region" description="Polar residues" evidence="1">
    <location>
        <begin position="1"/>
        <end position="34"/>
    </location>
</feature>
<dbReference type="InterPro" id="IPR051291">
    <property type="entry name" value="CIMAP"/>
</dbReference>
<evidence type="ECO:0000313" key="3">
    <source>
        <dbReference type="Proteomes" id="UP000051952"/>
    </source>
</evidence>
<dbReference type="AlphaFoldDB" id="A0A0S4IJI1"/>
<dbReference type="OrthoDB" id="429991at2759"/>
<feature type="region of interest" description="Disordered" evidence="1">
    <location>
        <begin position="1"/>
        <end position="50"/>
    </location>
</feature>
<feature type="compositionally biased region" description="Polar residues" evidence="1">
    <location>
        <begin position="85"/>
        <end position="97"/>
    </location>
</feature>
<reference evidence="3" key="1">
    <citation type="submission" date="2015-09" db="EMBL/GenBank/DDBJ databases">
        <authorList>
            <consortium name="Pathogen Informatics"/>
        </authorList>
    </citation>
    <scope>NUCLEOTIDE SEQUENCE [LARGE SCALE GENOMIC DNA]</scope>
    <source>
        <strain evidence="3">Lake Konstanz</strain>
    </source>
</reference>
<keyword evidence="3" id="KW-1185">Reference proteome</keyword>
<dbReference type="Pfam" id="PF07004">
    <property type="entry name" value="SHIPPO-rpt"/>
    <property type="match status" value="3"/>
</dbReference>
<name>A0A0S4IJI1_BODSA</name>
<dbReference type="InterPro" id="IPR010736">
    <property type="entry name" value="SHIPPO-rpt"/>
</dbReference>
<sequence>MTSPSRHSLSLNTTLSDRPSYTVLSTIRSPQTPLVRSRGTAPHALDVPGPGSYELRSEWKGNAISWRPAVKPPNRDDLPPIETSPVRSQLSSRTTSMGPKLGTKLVETPGPGTYSPRSSYGKISPRIACTFGEGHGSGGWKNLTEAFPGPGTYDPTPAKGTTVALKSRLNVSSFDGPGPGQYNLKAPMGTGRSITIGEKC</sequence>
<evidence type="ECO:0000313" key="2">
    <source>
        <dbReference type="EMBL" id="CUE86194.1"/>
    </source>
</evidence>
<dbReference type="VEuPathDB" id="TriTrypDB:BSAL_03775"/>
<dbReference type="EMBL" id="CYKH01000204">
    <property type="protein sequence ID" value="CUE86194.1"/>
    <property type="molecule type" value="Genomic_DNA"/>
</dbReference>
<feature type="region of interest" description="Disordered" evidence="1">
    <location>
        <begin position="66"/>
        <end position="119"/>
    </location>
</feature>
<dbReference type="PANTHER" id="PTHR21580:SF28">
    <property type="entry name" value="BOREALIN N-TERMINAL DOMAIN-CONTAINING PROTEIN-RELATED"/>
    <property type="match status" value="1"/>
</dbReference>
<dbReference type="PANTHER" id="PTHR21580">
    <property type="entry name" value="SHIPPO-1-RELATED"/>
    <property type="match status" value="1"/>
</dbReference>
<protein>
    <submittedName>
        <fullName evidence="2">Uncharacterized protein</fullName>
    </submittedName>
</protein>